<dbReference type="Proteomes" id="UP000614272">
    <property type="component" value="Unassembled WGS sequence"/>
</dbReference>
<dbReference type="Gene3D" id="3.90.190.20">
    <property type="entry name" value="Mur ligase, C-terminal domain"/>
    <property type="match status" value="1"/>
</dbReference>
<dbReference type="SUPFAM" id="SSF53623">
    <property type="entry name" value="MurD-like peptide ligases, catalytic domain"/>
    <property type="match status" value="1"/>
</dbReference>
<comment type="pathway">
    <text evidence="2">Cofactor biosynthesis; tetrahydrofolate biosynthesis; 7,8-dihydrofolate from 2-amino-4-hydroxy-6-hydroxymethyl-7,8-dihydropteridine diphosphate and 4-aminobenzoate: step 2/2.</text>
</comment>
<dbReference type="PIRSF" id="PIRSF001563">
    <property type="entry name" value="Folylpolyglu_synth"/>
    <property type="match status" value="1"/>
</dbReference>
<comment type="catalytic activity">
    <reaction evidence="19">
        <text>(6R)-5,10-methylenetetrahydrofolyl-(gamma-L-Glu)(n) + L-glutamate + ATP = (6R)-5,10-methylenetetrahydrofolyl-(gamma-L-Glu)(n+1) + ADP + phosphate + H(+)</text>
        <dbReference type="Rhea" id="RHEA:51912"/>
        <dbReference type="Rhea" id="RHEA-COMP:13257"/>
        <dbReference type="Rhea" id="RHEA-COMP:13258"/>
        <dbReference type="ChEBI" id="CHEBI:15378"/>
        <dbReference type="ChEBI" id="CHEBI:29985"/>
        <dbReference type="ChEBI" id="CHEBI:30616"/>
        <dbReference type="ChEBI" id="CHEBI:43474"/>
        <dbReference type="ChEBI" id="CHEBI:136572"/>
        <dbReference type="ChEBI" id="CHEBI:456216"/>
        <dbReference type="EC" id="6.3.2.17"/>
    </reaction>
</comment>
<evidence type="ECO:0000256" key="18">
    <source>
        <dbReference type="ARBA" id="ARBA00047808"/>
    </source>
</evidence>
<evidence type="ECO:0000256" key="11">
    <source>
        <dbReference type="ARBA" id="ARBA00022840"/>
    </source>
</evidence>
<evidence type="ECO:0000256" key="12">
    <source>
        <dbReference type="ARBA" id="ARBA00022842"/>
    </source>
</evidence>
<dbReference type="Pfam" id="PF08245">
    <property type="entry name" value="Mur_ligase_M"/>
    <property type="match status" value="1"/>
</dbReference>
<dbReference type="InterPro" id="IPR004101">
    <property type="entry name" value="Mur_ligase_C"/>
</dbReference>
<comment type="catalytic activity">
    <reaction evidence="18">
        <text>10-formyltetrahydrofolyl-(gamma-L-Glu)(n) + L-glutamate + ATP = 10-formyltetrahydrofolyl-(gamma-L-Glu)(n+1) + ADP + phosphate + H(+)</text>
        <dbReference type="Rhea" id="RHEA:51904"/>
        <dbReference type="Rhea" id="RHEA-COMP:13088"/>
        <dbReference type="Rhea" id="RHEA-COMP:14300"/>
        <dbReference type="ChEBI" id="CHEBI:15378"/>
        <dbReference type="ChEBI" id="CHEBI:29985"/>
        <dbReference type="ChEBI" id="CHEBI:30616"/>
        <dbReference type="ChEBI" id="CHEBI:43474"/>
        <dbReference type="ChEBI" id="CHEBI:134413"/>
        <dbReference type="ChEBI" id="CHEBI:456216"/>
        <dbReference type="EC" id="6.3.2.17"/>
    </reaction>
</comment>
<dbReference type="RefSeq" id="WP_099034961.1">
    <property type="nucleotide sequence ID" value="NZ_BMGJ01000008.1"/>
</dbReference>
<dbReference type="Pfam" id="PF02875">
    <property type="entry name" value="Mur_ligase_C"/>
    <property type="match status" value="1"/>
</dbReference>
<evidence type="ECO:0000259" key="22">
    <source>
        <dbReference type="Pfam" id="PF02875"/>
    </source>
</evidence>
<comment type="caution">
    <text evidence="24">The sequence shown here is derived from an EMBL/GenBank/DDBJ whole genome shotgun (WGS) entry which is preliminary data.</text>
</comment>
<evidence type="ECO:0000313" key="24">
    <source>
        <dbReference type="EMBL" id="GGD67234.1"/>
    </source>
</evidence>
<dbReference type="InterPro" id="IPR036615">
    <property type="entry name" value="Mur_ligase_C_dom_sf"/>
</dbReference>
<proteinExistence type="inferred from homology"/>
<comment type="pathway">
    <text evidence="3">Cofactor biosynthesis; tetrahydrofolylpolyglutamate biosynthesis.</text>
</comment>
<evidence type="ECO:0000256" key="8">
    <source>
        <dbReference type="ARBA" id="ARBA00022598"/>
    </source>
</evidence>
<dbReference type="NCBIfam" id="NF008101">
    <property type="entry name" value="PRK10846.1"/>
    <property type="match status" value="1"/>
</dbReference>
<protein>
    <recommendedName>
        <fullName evidence="7">Dihydrofolate synthase/folylpolyglutamate synthase</fullName>
        <ecNumber evidence="5">6.3.2.12</ecNumber>
        <ecNumber evidence="6">6.3.2.17</ecNumber>
    </recommendedName>
    <alternativeName>
        <fullName evidence="16">Folylpoly-gamma-glutamate synthetase-dihydrofolate synthetase</fullName>
    </alternativeName>
    <alternativeName>
        <fullName evidence="14">Folylpolyglutamate synthetase</fullName>
    </alternativeName>
    <alternativeName>
        <fullName evidence="15">Tetrahydrofolylpolyglutamate synthase</fullName>
    </alternativeName>
</protein>
<dbReference type="EMBL" id="BMGJ01000008">
    <property type="protein sequence ID" value="GGD67234.1"/>
    <property type="molecule type" value="Genomic_DNA"/>
</dbReference>
<comment type="catalytic activity">
    <reaction evidence="20">
        <text>7,8-dihydropteroate + L-glutamate + ATP = 7,8-dihydrofolate + ADP + phosphate + H(+)</text>
        <dbReference type="Rhea" id="RHEA:23584"/>
        <dbReference type="ChEBI" id="CHEBI:15378"/>
        <dbReference type="ChEBI" id="CHEBI:17839"/>
        <dbReference type="ChEBI" id="CHEBI:29985"/>
        <dbReference type="ChEBI" id="CHEBI:30616"/>
        <dbReference type="ChEBI" id="CHEBI:43474"/>
        <dbReference type="ChEBI" id="CHEBI:57451"/>
        <dbReference type="ChEBI" id="CHEBI:456216"/>
        <dbReference type="EC" id="6.3.2.12"/>
    </reaction>
</comment>
<dbReference type="NCBIfam" id="TIGR01499">
    <property type="entry name" value="folC"/>
    <property type="match status" value="1"/>
</dbReference>
<evidence type="ECO:0000313" key="25">
    <source>
        <dbReference type="Proteomes" id="UP000614272"/>
    </source>
</evidence>
<name>A0ABQ1RHK7_9ALTE</name>
<evidence type="ECO:0000256" key="20">
    <source>
        <dbReference type="ARBA" id="ARBA00049161"/>
    </source>
</evidence>
<feature type="domain" description="Mur ligase C-terminal" evidence="22">
    <location>
        <begin position="286"/>
        <end position="404"/>
    </location>
</feature>
<dbReference type="Gene3D" id="3.40.1190.10">
    <property type="entry name" value="Mur-like, catalytic domain"/>
    <property type="match status" value="1"/>
</dbReference>
<evidence type="ECO:0000256" key="13">
    <source>
        <dbReference type="ARBA" id="ARBA00022909"/>
    </source>
</evidence>
<keyword evidence="9" id="KW-0479">Metal-binding</keyword>
<keyword evidence="13" id="KW-0289">Folate biosynthesis</keyword>
<accession>A0ABQ1RHK7</accession>
<evidence type="ECO:0000256" key="15">
    <source>
        <dbReference type="ARBA" id="ARBA00030592"/>
    </source>
</evidence>
<dbReference type="SUPFAM" id="SSF53244">
    <property type="entry name" value="MurD-like peptide ligases, peptide-binding domain"/>
    <property type="match status" value="1"/>
</dbReference>
<dbReference type="EC" id="6.3.2.12" evidence="5"/>
<comment type="similarity">
    <text evidence="4 21">Belongs to the folylpolyglutamate synthase family.</text>
</comment>
<evidence type="ECO:0000256" key="3">
    <source>
        <dbReference type="ARBA" id="ARBA00005150"/>
    </source>
</evidence>
<evidence type="ECO:0000256" key="21">
    <source>
        <dbReference type="PIRNR" id="PIRNR001563"/>
    </source>
</evidence>
<evidence type="ECO:0000256" key="16">
    <source>
        <dbReference type="ARBA" id="ARBA00032510"/>
    </source>
</evidence>
<feature type="domain" description="Mur ligase central" evidence="23">
    <location>
        <begin position="53"/>
        <end position="193"/>
    </location>
</feature>
<comment type="catalytic activity">
    <reaction evidence="17">
        <text>(6S)-5,6,7,8-tetrahydrofolyl-(gamma-L-Glu)(n) + L-glutamate + ATP = (6S)-5,6,7,8-tetrahydrofolyl-(gamma-L-Glu)(n+1) + ADP + phosphate + H(+)</text>
        <dbReference type="Rhea" id="RHEA:10580"/>
        <dbReference type="Rhea" id="RHEA-COMP:14738"/>
        <dbReference type="Rhea" id="RHEA-COMP:14740"/>
        <dbReference type="ChEBI" id="CHEBI:15378"/>
        <dbReference type="ChEBI" id="CHEBI:29985"/>
        <dbReference type="ChEBI" id="CHEBI:30616"/>
        <dbReference type="ChEBI" id="CHEBI:43474"/>
        <dbReference type="ChEBI" id="CHEBI:141005"/>
        <dbReference type="ChEBI" id="CHEBI:456216"/>
        <dbReference type="EC" id="6.3.2.17"/>
    </reaction>
</comment>
<evidence type="ECO:0000256" key="5">
    <source>
        <dbReference type="ARBA" id="ARBA00013023"/>
    </source>
</evidence>
<dbReference type="InterPro" id="IPR013221">
    <property type="entry name" value="Mur_ligase_cen"/>
</dbReference>
<keyword evidence="12" id="KW-0460">Magnesium</keyword>
<dbReference type="InterPro" id="IPR001645">
    <property type="entry name" value="Folylpolyglutamate_synth"/>
</dbReference>
<evidence type="ECO:0000256" key="9">
    <source>
        <dbReference type="ARBA" id="ARBA00022723"/>
    </source>
</evidence>
<evidence type="ECO:0000256" key="2">
    <source>
        <dbReference type="ARBA" id="ARBA00004799"/>
    </source>
</evidence>
<organism evidence="24 25">
    <name type="scientific">Lacimicrobium alkaliphilum</name>
    <dbReference type="NCBI Taxonomy" id="1526571"/>
    <lineage>
        <taxon>Bacteria</taxon>
        <taxon>Pseudomonadati</taxon>
        <taxon>Pseudomonadota</taxon>
        <taxon>Gammaproteobacteria</taxon>
        <taxon>Alteromonadales</taxon>
        <taxon>Alteromonadaceae</taxon>
        <taxon>Lacimicrobium</taxon>
    </lineage>
</organism>
<gene>
    <name evidence="24" type="primary">folC</name>
    <name evidence="24" type="ORF">GCM10011357_23020</name>
</gene>
<evidence type="ECO:0000256" key="1">
    <source>
        <dbReference type="ARBA" id="ARBA00002714"/>
    </source>
</evidence>
<evidence type="ECO:0000256" key="17">
    <source>
        <dbReference type="ARBA" id="ARBA00047493"/>
    </source>
</evidence>
<evidence type="ECO:0000256" key="10">
    <source>
        <dbReference type="ARBA" id="ARBA00022741"/>
    </source>
</evidence>
<dbReference type="PANTHER" id="PTHR11136:SF0">
    <property type="entry name" value="DIHYDROFOLATE SYNTHETASE-RELATED"/>
    <property type="match status" value="1"/>
</dbReference>
<dbReference type="PANTHER" id="PTHR11136">
    <property type="entry name" value="FOLYLPOLYGLUTAMATE SYNTHASE-RELATED"/>
    <property type="match status" value="1"/>
</dbReference>
<evidence type="ECO:0000256" key="7">
    <source>
        <dbReference type="ARBA" id="ARBA00019357"/>
    </source>
</evidence>
<comment type="function">
    <text evidence="1">Functions in two distinct reactions of the de novo folate biosynthetic pathway. Catalyzes the addition of a glutamate residue to dihydropteroate (7,8-dihydropteroate or H2Pte) to form dihydrofolate (7,8-dihydrofolate monoglutamate or H2Pte-Glu). Also catalyzes successive additions of L-glutamate to tetrahydrofolate or 10-formyltetrahydrofolate or 5,10-methylenetetrahydrofolate, leading to folylpolyglutamate derivatives.</text>
</comment>
<evidence type="ECO:0000256" key="14">
    <source>
        <dbReference type="ARBA" id="ARBA00030048"/>
    </source>
</evidence>
<keyword evidence="8 21" id="KW-0436">Ligase</keyword>
<evidence type="ECO:0000259" key="23">
    <source>
        <dbReference type="Pfam" id="PF08245"/>
    </source>
</evidence>
<reference evidence="25" key="1">
    <citation type="journal article" date="2019" name="Int. J. Syst. Evol. Microbiol.">
        <title>The Global Catalogue of Microorganisms (GCM) 10K type strain sequencing project: providing services to taxonomists for standard genome sequencing and annotation.</title>
        <authorList>
            <consortium name="The Broad Institute Genomics Platform"/>
            <consortium name="The Broad Institute Genome Sequencing Center for Infectious Disease"/>
            <person name="Wu L."/>
            <person name="Ma J."/>
        </authorList>
    </citation>
    <scope>NUCLEOTIDE SEQUENCE [LARGE SCALE GENOMIC DNA]</scope>
    <source>
        <strain evidence="25">CGMCC 1.12923</strain>
    </source>
</reference>
<dbReference type="EC" id="6.3.2.17" evidence="6"/>
<dbReference type="InterPro" id="IPR036565">
    <property type="entry name" value="Mur-like_cat_sf"/>
</dbReference>
<sequence>MSPSAPNQPQDLRGWLTYLESIHPSSIDMGLERIRLVFDRLALDFNQTHIITVAGTNGKGTTCAMIEQGLLLAGKSTAVYSSPHLLDYRERVRINNALLSEQDHCLAFARVEQARGDISLTYFEFGTLAALVLIAQSRPDYVILEVGLGGRLDAVNILDAGIAVITTIGLDHQDYLGTDREQIGAEKAGILRQGCAVVIGEPDPPQSLINAVDTASARAFWQGREFSFQINNSEFVWCSDKRVKLTASIPAIPPANAATALQVLELTGLIDNIDLPHLLAQISLPGRCQLFASRPDVLLDVAHNPQAVAFLCQQIKLRNWKRLHLVVGMLADKDIQGCLELLTDFNPQWYLADLSGPRAAKAEKLASCLVEQHNVSTYKSVRRAYQQARSNAAEDDMILVFGSFLTLAEVMESDE</sequence>
<keyword evidence="11 21" id="KW-0067">ATP-binding</keyword>
<keyword evidence="10 21" id="KW-0547">Nucleotide-binding</keyword>
<evidence type="ECO:0000256" key="6">
    <source>
        <dbReference type="ARBA" id="ARBA00013025"/>
    </source>
</evidence>
<keyword evidence="25" id="KW-1185">Reference proteome</keyword>
<evidence type="ECO:0000256" key="19">
    <source>
        <dbReference type="ARBA" id="ARBA00049035"/>
    </source>
</evidence>
<evidence type="ECO:0000256" key="4">
    <source>
        <dbReference type="ARBA" id="ARBA00008276"/>
    </source>
</evidence>